<keyword evidence="2" id="KW-1185">Reference proteome</keyword>
<comment type="caution">
    <text evidence="1">The sequence shown here is derived from an EMBL/GenBank/DDBJ whole genome shotgun (WGS) entry which is preliminary data.</text>
</comment>
<name>A0A3D8RG23_9HELO</name>
<dbReference type="InterPro" id="IPR017946">
    <property type="entry name" value="PLC-like_Pdiesterase_TIM-brl"/>
</dbReference>
<sequence>MIPRHTVASNVVVSSTEVNTSSQLAWTNALRMNQIQVIGTHNSYHREVSLTERPYHALLLSNPQDYYYSHAALDHQLQYQSVRGLELDIWADPQGGHYATPLIRRLAHLDPPPDSAMNKSGSKIIHVSDGDVGVSCYTLVECLHVVKNWSVANPNHVPVPIMIEFKTPGADMIALGGATAIPWNDTTLLDSLDAEFRSVFASDQLITPDDIRQPNMTLEESVLQYGWPDLDSARGRVMFLMDDGSQTLGPVRQAYITGRPSLEGRVIFAQSQPGEPDCAFRKMNTPTGDNQAEIQAAVAKNYWVRTRSDVPLDTILAKDTAMRDAAFSSGAQLISTDWPVEGMAARYDTDYVVRFENGATARCNPVTAPGNCASSILEDLD</sequence>
<dbReference type="GO" id="GO:0008081">
    <property type="term" value="F:phosphoric diester hydrolase activity"/>
    <property type="evidence" value="ECO:0007669"/>
    <property type="project" value="InterPro"/>
</dbReference>
<dbReference type="SUPFAM" id="SSF51695">
    <property type="entry name" value="PLC-like phosphodiesterases"/>
    <property type="match status" value="1"/>
</dbReference>
<dbReference type="Gene3D" id="3.20.20.190">
    <property type="entry name" value="Phosphatidylinositol (PI) phosphodiesterase"/>
    <property type="match status" value="1"/>
</dbReference>
<dbReference type="GO" id="GO:0006629">
    <property type="term" value="P:lipid metabolic process"/>
    <property type="evidence" value="ECO:0007669"/>
    <property type="project" value="InterPro"/>
</dbReference>
<dbReference type="AlphaFoldDB" id="A0A3D8RG23"/>
<proteinExistence type="predicted"/>
<dbReference type="InterPro" id="IPR032075">
    <property type="entry name" value="PI-PLC-C1"/>
</dbReference>
<dbReference type="OrthoDB" id="2017497at2759"/>
<dbReference type="CDD" id="cd08589">
    <property type="entry name" value="PI-PLCc_SaPLC1_like"/>
    <property type="match status" value="1"/>
</dbReference>
<dbReference type="Pfam" id="PF16670">
    <property type="entry name" value="PI-PLC-C1"/>
    <property type="match status" value="1"/>
</dbReference>
<dbReference type="STRING" id="1849047.A0A3D8RG23"/>
<accession>A0A3D8RG23</accession>
<dbReference type="Proteomes" id="UP000256645">
    <property type="component" value="Unassembled WGS sequence"/>
</dbReference>
<reference evidence="1 2" key="1">
    <citation type="journal article" date="2018" name="IMA Fungus">
        <title>IMA Genome-F 9: Draft genome sequence of Annulohypoxylon stygium, Aspergillus mulundensis, Berkeleyomyces basicola (syn. Thielaviopsis basicola), Ceratocystis smalleyi, two Cercospora beticola strains, Coleophoma cylindrospora, Fusarium fracticaudum, Phialophora cf. hyalina, and Morchella septimelata.</title>
        <authorList>
            <person name="Wingfield B.D."/>
            <person name="Bills G.F."/>
            <person name="Dong Y."/>
            <person name="Huang W."/>
            <person name="Nel W.J."/>
            <person name="Swalarsk-Parry B.S."/>
            <person name="Vaghefi N."/>
            <person name="Wilken P.M."/>
            <person name="An Z."/>
            <person name="de Beer Z.W."/>
            <person name="De Vos L."/>
            <person name="Chen L."/>
            <person name="Duong T.A."/>
            <person name="Gao Y."/>
            <person name="Hammerbacher A."/>
            <person name="Kikkert J.R."/>
            <person name="Li Y."/>
            <person name="Li H."/>
            <person name="Li K."/>
            <person name="Li Q."/>
            <person name="Liu X."/>
            <person name="Ma X."/>
            <person name="Naidoo K."/>
            <person name="Pethybridge S.J."/>
            <person name="Sun J."/>
            <person name="Steenkamp E.T."/>
            <person name="van der Nest M.A."/>
            <person name="van Wyk S."/>
            <person name="Wingfield M.J."/>
            <person name="Xiong C."/>
            <person name="Yue Q."/>
            <person name="Zhang X."/>
        </authorList>
    </citation>
    <scope>NUCLEOTIDE SEQUENCE [LARGE SCALE GENOMIC DNA]</scope>
    <source>
        <strain evidence="1 2">BP6252</strain>
    </source>
</reference>
<evidence type="ECO:0000313" key="1">
    <source>
        <dbReference type="EMBL" id="RDW73013.1"/>
    </source>
</evidence>
<protein>
    <submittedName>
        <fullName evidence="1">Putative acid phosphatase</fullName>
    </submittedName>
</protein>
<gene>
    <name evidence="1" type="ORF">BP6252_06920</name>
</gene>
<dbReference type="PROSITE" id="PS50007">
    <property type="entry name" value="PIPLC_X_DOMAIN"/>
    <property type="match status" value="1"/>
</dbReference>
<dbReference type="EMBL" id="PDLM01000007">
    <property type="protein sequence ID" value="RDW73013.1"/>
    <property type="molecule type" value="Genomic_DNA"/>
</dbReference>
<evidence type="ECO:0000313" key="2">
    <source>
        <dbReference type="Proteomes" id="UP000256645"/>
    </source>
</evidence>
<organism evidence="1 2">
    <name type="scientific">Coleophoma cylindrospora</name>
    <dbReference type="NCBI Taxonomy" id="1849047"/>
    <lineage>
        <taxon>Eukaryota</taxon>
        <taxon>Fungi</taxon>
        <taxon>Dikarya</taxon>
        <taxon>Ascomycota</taxon>
        <taxon>Pezizomycotina</taxon>
        <taxon>Leotiomycetes</taxon>
        <taxon>Helotiales</taxon>
        <taxon>Dermateaceae</taxon>
        <taxon>Coleophoma</taxon>
    </lineage>
</organism>